<dbReference type="InterPro" id="IPR052344">
    <property type="entry name" value="Transposase-related"/>
</dbReference>
<dbReference type="Pfam" id="PF20042">
    <property type="entry name" value="DUF6444"/>
    <property type="match status" value="1"/>
</dbReference>
<dbReference type="Pfam" id="PF03050">
    <property type="entry name" value="DDE_Tnp_IS66"/>
    <property type="match status" value="1"/>
</dbReference>
<accession>A0A382J8X4</accession>
<dbReference type="InterPro" id="IPR024474">
    <property type="entry name" value="Znf_dom_IS66"/>
</dbReference>
<feature type="region of interest" description="Disordered" evidence="1">
    <location>
        <begin position="50"/>
        <end position="111"/>
    </location>
</feature>
<dbReference type="Pfam" id="PF13005">
    <property type="entry name" value="zf-IS66"/>
    <property type="match status" value="1"/>
</dbReference>
<sequence length="307" mass="34026">MESLAKLSGLSHAKKDHLIHSLWSIVGELRQEVSGLREQAHRLEIEKTSLQAQAAKNSSNSSKPPASEGLRKTRSLRKRGERPVGGVPGHKGSTLERSETPEHIVEHLPPPQCEACGTRLEPGEYQARQVFDLPQPVLEVTEHRAWQARCGCGHLQQGVFPDEVKAPVQYGARFKAAVVYLTQYHMLPAKRTGELLEALCGTHPSTGTVMNLIEQGRRRLEAPHRALAEALLRQPVVGADETGARVEGRLHWLHVLASESLSWLSVHPKRGLLAFEELGVLPRFRNILVHDGFKSYAKLECAHALCN</sequence>
<proteinExistence type="predicted"/>
<feature type="domain" description="DUF6444" evidence="4">
    <location>
        <begin position="19"/>
        <end position="94"/>
    </location>
</feature>
<evidence type="ECO:0000259" key="2">
    <source>
        <dbReference type="Pfam" id="PF03050"/>
    </source>
</evidence>
<feature type="domain" description="Transposase IS66 central" evidence="2">
    <location>
        <begin position="168"/>
        <end position="306"/>
    </location>
</feature>
<gene>
    <name evidence="5" type="ORF">METZ01_LOCUS260696</name>
</gene>
<dbReference type="PANTHER" id="PTHR33678:SF1">
    <property type="entry name" value="BLL1576 PROTEIN"/>
    <property type="match status" value="1"/>
</dbReference>
<dbReference type="PANTHER" id="PTHR33678">
    <property type="entry name" value="BLL1576 PROTEIN"/>
    <property type="match status" value="1"/>
</dbReference>
<name>A0A382J8X4_9ZZZZ</name>
<protein>
    <submittedName>
        <fullName evidence="5">Uncharacterized protein</fullName>
    </submittedName>
</protein>
<feature type="compositionally biased region" description="Low complexity" evidence="1">
    <location>
        <begin position="51"/>
        <end position="67"/>
    </location>
</feature>
<dbReference type="InterPro" id="IPR045618">
    <property type="entry name" value="DUF6444"/>
</dbReference>
<reference evidence="5" key="1">
    <citation type="submission" date="2018-05" db="EMBL/GenBank/DDBJ databases">
        <authorList>
            <person name="Lanie J.A."/>
            <person name="Ng W.-L."/>
            <person name="Kazmierczak K.M."/>
            <person name="Andrzejewski T.M."/>
            <person name="Davidsen T.M."/>
            <person name="Wayne K.J."/>
            <person name="Tettelin H."/>
            <person name="Glass J.I."/>
            <person name="Rusch D."/>
            <person name="Podicherti R."/>
            <person name="Tsui H.-C.T."/>
            <person name="Winkler M.E."/>
        </authorList>
    </citation>
    <scope>NUCLEOTIDE SEQUENCE</scope>
</reference>
<dbReference type="EMBL" id="UINC01072304">
    <property type="protein sequence ID" value="SVC07842.1"/>
    <property type="molecule type" value="Genomic_DNA"/>
</dbReference>
<evidence type="ECO:0000259" key="4">
    <source>
        <dbReference type="Pfam" id="PF20042"/>
    </source>
</evidence>
<organism evidence="5">
    <name type="scientific">marine metagenome</name>
    <dbReference type="NCBI Taxonomy" id="408172"/>
    <lineage>
        <taxon>unclassified sequences</taxon>
        <taxon>metagenomes</taxon>
        <taxon>ecological metagenomes</taxon>
    </lineage>
</organism>
<feature type="non-terminal residue" evidence="5">
    <location>
        <position position="307"/>
    </location>
</feature>
<evidence type="ECO:0000313" key="5">
    <source>
        <dbReference type="EMBL" id="SVC07842.1"/>
    </source>
</evidence>
<evidence type="ECO:0000256" key="1">
    <source>
        <dbReference type="SAM" id="MobiDB-lite"/>
    </source>
</evidence>
<dbReference type="AlphaFoldDB" id="A0A382J8X4"/>
<feature type="domain" description="Transposase IS66 zinc-finger binding" evidence="3">
    <location>
        <begin position="112"/>
        <end position="152"/>
    </location>
</feature>
<dbReference type="InterPro" id="IPR004291">
    <property type="entry name" value="Transposase_IS66_central"/>
</dbReference>
<evidence type="ECO:0000259" key="3">
    <source>
        <dbReference type="Pfam" id="PF13005"/>
    </source>
</evidence>
<feature type="compositionally biased region" description="Basic and acidic residues" evidence="1">
    <location>
        <begin position="93"/>
        <end position="106"/>
    </location>
</feature>